<evidence type="ECO:0000313" key="1">
    <source>
        <dbReference type="Ensembl" id="ENSMSIP00000021058.1"/>
    </source>
</evidence>
<protein>
    <submittedName>
        <fullName evidence="1">Uncharacterized protein</fullName>
    </submittedName>
</protein>
<dbReference type="Ensembl" id="ENSMSIT00000026568.1">
    <property type="protein sequence ID" value="ENSMSIP00000021058.1"/>
    <property type="gene ID" value="ENSMSIG00000017882.1"/>
</dbReference>
<reference evidence="1" key="2">
    <citation type="submission" date="2025-09" db="UniProtKB">
        <authorList>
            <consortium name="Ensembl"/>
        </authorList>
    </citation>
    <scope>IDENTIFICATION</scope>
</reference>
<evidence type="ECO:0000313" key="2">
    <source>
        <dbReference type="Proteomes" id="UP000694415"/>
    </source>
</evidence>
<name>A0A8C6HHW2_MUSSI</name>
<reference evidence="1" key="1">
    <citation type="submission" date="2025-08" db="UniProtKB">
        <authorList>
            <consortium name="Ensembl"/>
        </authorList>
    </citation>
    <scope>IDENTIFICATION</scope>
</reference>
<proteinExistence type="predicted"/>
<organism evidence="1 2">
    <name type="scientific">Mus spicilegus</name>
    <name type="common">Mound-building mouse</name>
    <dbReference type="NCBI Taxonomy" id="10103"/>
    <lineage>
        <taxon>Eukaryota</taxon>
        <taxon>Metazoa</taxon>
        <taxon>Chordata</taxon>
        <taxon>Craniata</taxon>
        <taxon>Vertebrata</taxon>
        <taxon>Euteleostomi</taxon>
        <taxon>Mammalia</taxon>
        <taxon>Eutheria</taxon>
        <taxon>Euarchontoglires</taxon>
        <taxon>Glires</taxon>
        <taxon>Rodentia</taxon>
        <taxon>Myomorpha</taxon>
        <taxon>Muroidea</taxon>
        <taxon>Muridae</taxon>
        <taxon>Murinae</taxon>
        <taxon>Mus</taxon>
        <taxon>Mus</taxon>
    </lineage>
</organism>
<sequence length="89" mass="9934">VRRQADARSWSGTLTTLWTWRSAENGFLQASKINILNATERRGCSQWSTIMPTSCITAMWTCCNRARVSVCACFLQLPTHSLPTSLVAL</sequence>
<accession>A0A8C6HHW2</accession>
<dbReference type="AlphaFoldDB" id="A0A8C6HHW2"/>
<dbReference type="Proteomes" id="UP000694415">
    <property type="component" value="Unplaced"/>
</dbReference>
<keyword evidence="2" id="KW-1185">Reference proteome</keyword>